<gene>
    <name evidence="6" type="ORF">CcCBS67573_g04521</name>
</gene>
<evidence type="ECO:0000313" key="6">
    <source>
        <dbReference type="EMBL" id="TPX74198.1"/>
    </source>
</evidence>
<sequence>MLRILLLLLLQRLTADAYLIRGRMGHPSPKFDKNSFAHCHNTYQVQPGDTCQDIVTNFAMSVAVFNKLNPNITCSDTSTTSSSEALKAQTLVCVTGVDNNAMSDPLSDNASANSTLTMLPQEDSYGFTCTSSYTFKTNSESCMAVANLFGLDARALKTLNPDLPCDSSAADLNGKQLCLGGMNATTGGLMVGNVLMNASASAGVNAGNKCTNGEAFLIQVDTTCLEIADKTGVSLTVIAAANPDLDCRELVVSQVLCLKAPSTASTKSGVASGAKATTSVSVGTKSVPTESAQEPVQQSTTPPQADTASIQNDTPPTQNEDLASDCLSQLNHARAQYTGAAPLSWDPSLAAACQPVSDFCGVSQQLVHFDVGGIVAGQILASGGSCAGAYQAWVTDEYPSGGHYMIITNTDFSRIGCSTGGAGACICCDFA</sequence>
<feature type="chain" id="PRO_5021435288" description="LysM domain-containing protein" evidence="4">
    <location>
        <begin position="18"/>
        <end position="431"/>
    </location>
</feature>
<dbReference type="InterPro" id="IPR036779">
    <property type="entry name" value="LysM_dom_sf"/>
</dbReference>
<dbReference type="Gene3D" id="3.10.350.10">
    <property type="entry name" value="LysM domain"/>
    <property type="match status" value="2"/>
</dbReference>
<keyword evidence="7" id="KW-1185">Reference proteome</keyword>
<dbReference type="SUPFAM" id="SSF55797">
    <property type="entry name" value="PR-1-like"/>
    <property type="match status" value="1"/>
</dbReference>
<dbReference type="CDD" id="cd00118">
    <property type="entry name" value="LysM"/>
    <property type="match status" value="2"/>
</dbReference>
<dbReference type="PROSITE" id="PS51782">
    <property type="entry name" value="LYSM"/>
    <property type="match status" value="2"/>
</dbReference>
<dbReference type="EMBL" id="QEAP01000138">
    <property type="protein sequence ID" value="TPX74198.1"/>
    <property type="molecule type" value="Genomic_DNA"/>
</dbReference>
<keyword evidence="4" id="KW-0732">Signal</keyword>
<proteinExistence type="predicted"/>
<comment type="caution">
    <text evidence="6">The sequence shown here is derived from an EMBL/GenBank/DDBJ whole genome shotgun (WGS) entry which is preliminary data.</text>
</comment>
<keyword evidence="1" id="KW-0147">Chitin-binding</keyword>
<dbReference type="Gene3D" id="3.40.33.10">
    <property type="entry name" value="CAP"/>
    <property type="match status" value="1"/>
</dbReference>
<dbReference type="AlphaFoldDB" id="A0A507FFX0"/>
<feature type="domain" description="LysM" evidence="5">
    <location>
        <begin position="214"/>
        <end position="258"/>
    </location>
</feature>
<feature type="domain" description="LysM" evidence="5">
    <location>
        <begin position="41"/>
        <end position="88"/>
    </location>
</feature>
<reference evidence="6 7" key="1">
    <citation type="journal article" date="2019" name="Sci. Rep.">
        <title>Comparative genomics of chytrid fungi reveal insights into the obligate biotrophic and pathogenic lifestyle of Synchytrium endobioticum.</title>
        <authorList>
            <person name="van de Vossenberg B.T.L.H."/>
            <person name="Warris S."/>
            <person name="Nguyen H.D.T."/>
            <person name="van Gent-Pelzer M.P.E."/>
            <person name="Joly D.L."/>
            <person name="van de Geest H.C."/>
            <person name="Bonants P.J.M."/>
            <person name="Smith D.S."/>
            <person name="Levesque C.A."/>
            <person name="van der Lee T.A.J."/>
        </authorList>
    </citation>
    <scope>NUCLEOTIDE SEQUENCE [LARGE SCALE GENOMIC DNA]</scope>
    <source>
        <strain evidence="6 7">CBS 675.73</strain>
    </source>
</reference>
<evidence type="ECO:0000313" key="7">
    <source>
        <dbReference type="Proteomes" id="UP000320333"/>
    </source>
</evidence>
<evidence type="ECO:0000259" key="5">
    <source>
        <dbReference type="PROSITE" id="PS51782"/>
    </source>
</evidence>
<dbReference type="STRING" id="246404.A0A507FFX0"/>
<evidence type="ECO:0000256" key="1">
    <source>
        <dbReference type="ARBA" id="ARBA00022669"/>
    </source>
</evidence>
<evidence type="ECO:0000256" key="3">
    <source>
        <dbReference type="SAM" id="MobiDB-lite"/>
    </source>
</evidence>
<dbReference type="InterPro" id="IPR018392">
    <property type="entry name" value="LysM"/>
</dbReference>
<accession>A0A507FFX0</accession>
<protein>
    <recommendedName>
        <fullName evidence="5">LysM domain-containing protein</fullName>
    </recommendedName>
</protein>
<evidence type="ECO:0000256" key="4">
    <source>
        <dbReference type="SAM" id="SignalP"/>
    </source>
</evidence>
<dbReference type="SMART" id="SM00257">
    <property type="entry name" value="LysM"/>
    <property type="match status" value="3"/>
</dbReference>
<dbReference type="Pfam" id="PF00188">
    <property type="entry name" value="CAP"/>
    <property type="match status" value="1"/>
</dbReference>
<dbReference type="PANTHER" id="PTHR34997:SF1">
    <property type="entry name" value="PEPTIDOGLYCAN-BINDING LYSIN DOMAIN"/>
    <property type="match status" value="1"/>
</dbReference>
<dbReference type="Pfam" id="PF01476">
    <property type="entry name" value="LysM"/>
    <property type="match status" value="2"/>
</dbReference>
<organism evidence="6 7">
    <name type="scientific">Chytriomyces confervae</name>
    <dbReference type="NCBI Taxonomy" id="246404"/>
    <lineage>
        <taxon>Eukaryota</taxon>
        <taxon>Fungi</taxon>
        <taxon>Fungi incertae sedis</taxon>
        <taxon>Chytridiomycota</taxon>
        <taxon>Chytridiomycota incertae sedis</taxon>
        <taxon>Chytridiomycetes</taxon>
        <taxon>Chytridiales</taxon>
        <taxon>Chytriomycetaceae</taxon>
        <taxon>Chytriomyces</taxon>
    </lineage>
</organism>
<dbReference type="InterPro" id="IPR052210">
    <property type="entry name" value="LysM1-like"/>
</dbReference>
<dbReference type="InterPro" id="IPR035940">
    <property type="entry name" value="CAP_sf"/>
</dbReference>
<dbReference type="Proteomes" id="UP000320333">
    <property type="component" value="Unassembled WGS sequence"/>
</dbReference>
<name>A0A507FFX0_9FUNG</name>
<dbReference type="OrthoDB" id="5985073at2759"/>
<dbReference type="InterPro" id="IPR014044">
    <property type="entry name" value="CAP_dom"/>
</dbReference>
<dbReference type="PANTHER" id="PTHR34997">
    <property type="entry name" value="AM15"/>
    <property type="match status" value="1"/>
</dbReference>
<feature type="region of interest" description="Disordered" evidence="3">
    <location>
        <begin position="279"/>
        <end position="322"/>
    </location>
</feature>
<evidence type="ECO:0000256" key="2">
    <source>
        <dbReference type="ARBA" id="ARBA00023026"/>
    </source>
</evidence>
<dbReference type="GO" id="GO:0008061">
    <property type="term" value="F:chitin binding"/>
    <property type="evidence" value="ECO:0007669"/>
    <property type="project" value="UniProtKB-KW"/>
</dbReference>
<keyword evidence="2" id="KW-0843">Virulence</keyword>
<feature type="signal peptide" evidence="4">
    <location>
        <begin position="1"/>
        <end position="17"/>
    </location>
</feature>